<keyword evidence="2 7" id="KW-0441">Lipid A biosynthesis</keyword>
<dbReference type="AlphaFoldDB" id="A0AAE3HKD7"/>
<feature type="domain" description="UDP-3-O-[3-hydroxymyristoyl] glucosamine N-acyltransferase non-repeat region" evidence="8">
    <location>
        <begin position="22"/>
        <end position="88"/>
    </location>
</feature>
<comment type="caution">
    <text evidence="9">The sequence shown here is derived from an EMBL/GenBank/DDBJ whole genome shotgun (WGS) entry which is preliminary data.</text>
</comment>
<dbReference type="InterPro" id="IPR020573">
    <property type="entry name" value="UDP_GlcNAc_AcTrfase_non-rep"/>
</dbReference>
<dbReference type="InterPro" id="IPR001451">
    <property type="entry name" value="Hexapep"/>
</dbReference>
<keyword evidence="4 7" id="KW-0677">Repeat</keyword>
<gene>
    <name evidence="7" type="primary">lpxD</name>
    <name evidence="9" type="ORF">J2T55_000531</name>
</gene>
<protein>
    <recommendedName>
        <fullName evidence="7">UDP-3-O-acylglucosamine N-acyltransferase</fullName>
        <ecNumber evidence="7">2.3.1.191</ecNumber>
    </recommendedName>
</protein>
<dbReference type="GO" id="GO:0016020">
    <property type="term" value="C:membrane"/>
    <property type="evidence" value="ECO:0007669"/>
    <property type="project" value="GOC"/>
</dbReference>
<proteinExistence type="inferred from homology"/>
<dbReference type="EMBL" id="JANUCT010000003">
    <property type="protein sequence ID" value="MCS3902527.1"/>
    <property type="molecule type" value="Genomic_DNA"/>
</dbReference>
<accession>A0AAE3HKD7</accession>
<evidence type="ECO:0000256" key="2">
    <source>
        <dbReference type="ARBA" id="ARBA00022556"/>
    </source>
</evidence>
<keyword evidence="6 7" id="KW-0012">Acyltransferase</keyword>
<evidence type="ECO:0000313" key="10">
    <source>
        <dbReference type="Proteomes" id="UP001204445"/>
    </source>
</evidence>
<dbReference type="SUPFAM" id="SSF51161">
    <property type="entry name" value="Trimeric LpxA-like enzymes"/>
    <property type="match status" value="1"/>
</dbReference>
<dbReference type="InterPro" id="IPR011004">
    <property type="entry name" value="Trimer_LpxA-like_sf"/>
</dbReference>
<dbReference type="RefSeq" id="WP_259054070.1">
    <property type="nucleotide sequence ID" value="NZ_JANUCT010000003.1"/>
</dbReference>
<keyword evidence="3 7" id="KW-0808">Transferase</keyword>
<dbReference type="Pfam" id="PF00132">
    <property type="entry name" value="Hexapep"/>
    <property type="match status" value="3"/>
</dbReference>
<dbReference type="EC" id="2.3.1.191" evidence="7"/>
<keyword evidence="10" id="KW-1185">Reference proteome</keyword>
<dbReference type="Gene3D" id="3.40.1390.10">
    <property type="entry name" value="MurE/MurF, N-terminal domain"/>
    <property type="match status" value="1"/>
</dbReference>
<evidence type="ECO:0000256" key="7">
    <source>
        <dbReference type="HAMAP-Rule" id="MF_00523"/>
    </source>
</evidence>
<dbReference type="GO" id="GO:0009245">
    <property type="term" value="P:lipid A biosynthetic process"/>
    <property type="evidence" value="ECO:0007669"/>
    <property type="project" value="UniProtKB-UniRule"/>
</dbReference>
<comment type="pathway">
    <text evidence="7">Bacterial outer membrane biogenesis; LPS lipid A biosynthesis.</text>
</comment>
<dbReference type="HAMAP" id="MF_00523">
    <property type="entry name" value="LpxD"/>
    <property type="match status" value="1"/>
</dbReference>
<dbReference type="Pfam" id="PF04613">
    <property type="entry name" value="LpxD"/>
    <property type="match status" value="1"/>
</dbReference>
<dbReference type="Proteomes" id="UP001204445">
    <property type="component" value="Unassembled WGS sequence"/>
</dbReference>
<evidence type="ECO:0000256" key="4">
    <source>
        <dbReference type="ARBA" id="ARBA00022737"/>
    </source>
</evidence>
<organism evidence="9 10">
    <name type="scientific">Methylohalomonas lacus</name>
    <dbReference type="NCBI Taxonomy" id="398773"/>
    <lineage>
        <taxon>Bacteria</taxon>
        <taxon>Pseudomonadati</taxon>
        <taxon>Pseudomonadota</taxon>
        <taxon>Gammaproteobacteria</taxon>
        <taxon>Methylohalomonadales</taxon>
        <taxon>Methylohalomonadaceae</taxon>
        <taxon>Methylohalomonas</taxon>
    </lineage>
</organism>
<comment type="function">
    <text evidence="7">Catalyzes the N-acylation of UDP-3-O-acylglucosamine using 3-hydroxyacyl-ACP as the acyl donor. Is involved in the biosynthesis of lipid A, a phosphorylated glycolipid that anchors the lipopolysaccharide to the outer membrane of the cell.</text>
</comment>
<keyword evidence="5 7" id="KW-0443">Lipid metabolism</keyword>
<keyword evidence="1 7" id="KW-0444">Lipid biosynthesis</keyword>
<sequence>MPYKLGDIAEHLNAELRGDPECLISELSTLAEATPSCLSFLSNRRYIKQLESTQAAAVILDNKNANKCPAHALVVDNPYLGYALAAQLLYPLTDIKPGIHSTSSIAETARIDANSQINAHAVVQEGAVIGTGVFIASGCVIGSNVVIGDNTRLLENTVVCHHVVIGKNVLIHPGVVIGADGFGLAEQNDGSWIKIPQIGSVIVEDDVEIGANTTIDRGALGDTYIGRGVKIDNQVQIGHNVTIGEFTAIAGCTGIAGSSRLGKRCRIGGGCGISGHLEITDDVILTGMSAVNNSIIQSGIYSSPLSATDNKTWRKNVARFHRLDESFKKIRDEISEIKNG</sequence>
<dbReference type="Gene3D" id="2.160.10.10">
    <property type="entry name" value="Hexapeptide repeat proteins"/>
    <property type="match status" value="1"/>
</dbReference>
<dbReference type="NCBIfam" id="NF002060">
    <property type="entry name" value="PRK00892.1"/>
    <property type="match status" value="1"/>
</dbReference>
<evidence type="ECO:0000256" key="1">
    <source>
        <dbReference type="ARBA" id="ARBA00022516"/>
    </source>
</evidence>
<name>A0AAE3HKD7_9GAMM</name>
<dbReference type="GO" id="GO:0016410">
    <property type="term" value="F:N-acyltransferase activity"/>
    <property type="evidence" value="ECO:0007669"/>
    <property type="project" value="InterPro"/>
</dbReference>
<evidence type="ECO:0000259" key="8">
    <source>
        <dbReference type="Pfam" id="PF04613"/>
    </source>
</evidence>
<comment type="subunit">
    <text evidence="7">Homotrimer.</text>
</comment>
<evidence type="ECO:0000313" key="9">
    <source>
        <dbReference type="EMBL" id="MCS3902527.1"/>
    </source>
</evidence>
<dbReference type="CDD" id="cd03352">
    <property type="entry name" value="LbH_LpxD"/>
    <property type="match status" value="1"/>
</dbReference>
<dbReference type="PANTHER" id="PTHR43378:SF2">
    <property type="entry name" value="UDP-3-O-ACYLGLUCOSAMINE N-ACYLTRANSFERASE 1, MITOCHONDRIAL-RELATED"/>
    <property type="match status" value="1"/>
</dbReference>
<reference evidence="9" key="1">
    <citation type="submission" date="2022-08" db="EMBL/GenBank/DDBJ databases">
        <title>Genomic Encyclopedia of Type Strains, Phase III (KMG-III): the genomes of soil and plant-associated and newly described type strains.</title>
        <authorList>
            <person name="Whitman W."/>
        </authorList>
    </citation>
    <scope>NUCLEOTIDE SEQUENCE</scope>
    <source>
        <strain evidence="9">HMT 1</strain>
    </source>
</reference>
<comment type="catalytic activity">
    <reaction evidence="7">
        <text>a UDP-3-O-[(3R)-3-hydroxyacyl]-alpha-D-glucosamine + a (3R)-hydroxyacyl-[ACP] = a UDP-2-N,3-O-bis[(3R)-3-hydroxyacyl]-alpha-D-glucosamine + holo-[ACP] + H(+)</text>
        <dbReference type="Rhea" id="RHEA:53836"/>
        <dbReference type="Rhea" id="RHEA-COMP:9685"/>
        <dbReference type="Rhea" id="RHEA-COMP:9945"/>
        <dbReference type="ChEBI" id="CHEBI:15378"/>
        <dbReference type="ChEBI" id="CHEBI:64479"/>
        <dbReference type="ChEBI" id="CHEBI:78827"/>
        <dbReference type="ChEBI" id="CHEBI:137740"/>
        <dbReference type="ChEBI" id="CHEBI:137748"/>
        <dbReference type="EC" id="2.3.1.191"/>
    </reaction>
</comment>
<evidence type="ECO:0000256" key="5">
    <source>
        <dbReference type="ARBA" id="ARBA00023098"/>
    </source>
</evidence>
<evidence type="ECO:0000256" key="3">
    <source>
        <dbReference type="ARBA" id="ARBA00022679"/>
    </source>
</evidence>
<dbReference type="NCBIfam" id="TIGR01853">
    <property type="entry name" value="lipid_A_lpxD"/>
    <property type="match status" value="1"/>
</dbReference>
<dbReference type="InterPro" id="IPR007691">
    <property type="entry name" value="LpxD"/>
</dbReference>
<dbReference type="GO" id="GO:0103118">
    <property type="term" value="F:UDP-3-O-[(3R)-3-hydroxyacyl]-glucosamine N-acyltransferase activity"/>
    <property type="evidence" value="ECO:0007669"/>
    <property type="project" value="UniProtKB-EC"/>
</dbReference>
<feature type="active site" description="Proton acceptor" evidence="7">
    <location>
        <position position="239"/>
    </location>
</feature>
<dbReference type="PANTHER" id="PTHR43378">
    <property type="entry name" value="UDP-3-O-ACYLGLUCOSAMINE N-ACYLTRANSFERASE"/>
    <property type="match status" value="1"/>
</dbReference>
<comment type="similarity">
    <text evidence="7">Belongs to the transferase hexapeptide repeat family. LpxD subfamily.</text>
</comment>
<evidence type="ECO:0000256" key="6">
    <source>
        <dbReference type="ARBA" id="ARBA00023315"/>
    </source>
</evidence>